<gene>
    <name evidence="1" type="ORF">AVEN_133998_1</name>
    <name evidence="2" type="ORF">AVEN_163028_1</name>
</gene>
<organism evidence="1 3">
    <name type="scientific">Araneus ventricosus</name>
    <name type="common">Orbweaver spider</name>
    <name type="synonym">Epeira ventricosa</name>
    <dbReference type="NCBI Taxonomy" id="182803"/>
    <lineage>
        <taxon>Eukaryota</taxon>
        <taxon>Metazoa</taxon>
        <taxon>Ecdysozoa</taxon>
        <taxon>Arthropoda</taxon>
        <taxon>Chelicerata</taxon>
        <taxon>Arachnida</taxon>
        <taxon>Araneae</taxon>
        <taxon>Araneomorphae</taxon>
        <taxon>Entelegynae</taxon>
        <taxon>Araneoidea</taxon>
        <taxon>Araneidae</taxon>
        <taxon>Araneus</taxon>
    </lineage>
</organism>
<proteinExistence type="predicted"/>
<sequence length="94" mass="10732">MDSPDKVAVTYVLTIQPYQIQHHLDDSTCWNPEHELADQFDKVSANSEPNADIVTDDEEFTYDTCTSIERGHAIFDEKLQEETTGSIEILKENN</sequence>
<keyword evidence="3" id="KW-1185">Reference proteome</keyword>
<accession>A0A4Y2SLM1</accession>
<protein>
    <submittedName>
        <fullName evidence="1">Uncharacterized protein</fullName>
    </submittedName>
</protein>
<dbReference type="AlphaFoldDB" id="A0A4Y2SLM1"/>
<evidence type="ECO:0000313" key="2">
    <source>
        <dbReference type="EMBL" id="GBN89226.1"/>
    </source>
</evidence>
<evidence type="ECO:0000313" key="3">
    <source>
        <dbReference type="Proteomes" id="UP000499080"/>
    </source>
</evidence>
<comment type="caution">
    <text evidence="1">The sequence shown here is derived from an EMBL/GenBank/DDBJ whole genome shotgun (WGS) entry which is preliminary data.</text>
</comment>
<dbReference type="Proteomes" id="UP000499080">
    <property type="component" value="Unassembled WGS sequence"/>
</dbReference>
<dbReference type="EMBL" id="BGPR01022671">
    <property type="protein sequence ID" value="GBN89198.1"/>
    <property type="molecule type" value="Genomic_DNA"/>
</dbReference>
<name>A0A4Y2SLM1_ARAVE</name>
<dbReference type="EMBL" id="BGPR01022682">
    <property type="protein sequence ID" value="GBN89226.1"/>
    <property type="molecule type" value="Genomic_DNA"/>
</dbReference>
<reference evidence="1 3" key="1">
    <citation type="journal article" date="2019" name="Sci. Rep.">
        <title>Orb-weaving spider Araneus ventricosus genome elucidates the spidroin gene catalogue.</title>
        <authorList>
            <person name="Kono N."/>
            <person name="Nakamura H."/>
            <person name="Ohtoshi R."/>
            <person name="Moran D.A.P."/>
            <person name="Shinohara A."/>
            <person name="Yoshida Y."/>
            <person name="Fujiwara M."/>
            <person name="Mori M."/>
            <person name="Tomita M."/>
            <person name="Arakawa K."/>
        </authorList>
    </citation>
    <scope>NUCLEOTIDE SEQUENCE [LARGE SCALE GENOMIC DNA]</scope>
</reference>
<evidence type="ECO:0000313" key="1">
    <source>
        <dbReference type="EMBL" id="GBN89198.1"/>
    </source>
</evidence>